<accession>A0A074Z1A8</accession>
<dbReference type="OrthoDB" id="10036512at2759"/>
<organism evidence="1 2">
    <name type="scientific">Opisthorchis viverrini</name>
    <name type="common">Southeast Asian liver fluke</name>
    <dbReference type="NCBI Taxonomy" id="6198"/>
    <lineage>
        <taxon>Eukaryota</taxon>
        <taxon>Metazoa</taxon>
        <taxon>Spiralia</taxon>
        <taxon>Lophotrochozoa</taxon>
        <taxon>Platyhelminthes</taxon>
        <taxon>Trematoda</taxon>
        <taxon>Digenea</taxon>
        <taxon>Opisthorchiida</taxon>
        <taxon>Opisthorchiata</taxon>
        <taxon>Opisthorchiidae</taxon>
        <taxon>Opisthorchis</taxon>
    </lineage>
</organism>
<evidence type="ECO:0000313" key="2">
    <source>
        <dbReference type="Proteomes" id="UP000054324"/>
    </source>
</evidence>
<dbReference type="GeneID" id="20326072"/>
<protein>
    <submittedName>
        <fullName evidence="1">Uncharacterized protein</fullName>
    </submittedName>
</protein>
<dbReference type="KEGG" id="ovi:T265_11904"/>
<keyword evidence="2" id="KW-1185">Reference proteome</keyword>
<dbReference type="AlphaFoldDB" id="A0A074Z1A8"/>
<dbReference type="Proteomes" id="UP000054324">
    <property type="component" value="Unassembled WGS sequence"/>
</dbReference>
<dbReference type="RefSeq" id="XP_009176990.1">
    <property type="nucleotide sequence ID" value="XM_009178726.1"/>
</dbReference>
<reference evidence="1 2" key="1">
    <citation type="submission" date="2013-11" db="EMBL/GenBank/DDBJ databases">
        <title>Opisthorchis viverrini - life in the bile duct.</title>
        <authorList>
            <person name="Young N.D."/>
            <person name="Nagarajan N."/>
            <person name="Lin S.J."/>
            <person name="Korhonen P.K."/>
            <person name="Jex A.R."/>
            <person name="Hall R.S."/>
            <person name="Safavi-Hemami H."/>
            <person name="Kaewkong W."/>
            <person name="Bertrand D."/>
            <person name="Gao S."/>
            <person name="Seet Q."/>
            <person name="Wongkham S."/>
            <person name="Teh B.T."/>
            <person name="Wongkham C."/>
            <person name="Intapan P.M."/>
            <person name="Maleewong W."/>
            <person name="Yang X."/>
            <person name="Hu M."/>
            <person name="Wang Z."/>
            <person name="Hofmann A."/>
            <person name="Sternberg P.W."/>
            <person name="Tan P."/>
            <person name="Wang J."/>
            <person name="Gasser R.B."/>
        </authorList>
    </citation>
    <scope>NUCLEOTIDE SEQUENCE [LARGE SCALE GENOMIC DNA]</scope>
</reference>
<dbReference type="CTD" id="20326072"/>
<evidence type="ECO:0000313" key="1">
    <source>
        <dbReference type="EMBL" id="KER19262.1"/>
    </source>
</evidence>
<dbReference type="EMBL" id="KL597266">
    <property type="protein sequence ID" value="KER19262.1"/>
    <property type="molecule type" value="Genomic_DNA"/>
</dbReference>
<name>A0A074Z1A8_OPIVI</name>
<sequence length="232" mass="26904">MSDTVTEPTDVLVNGVFGVYHIHTGRLLTAPLSRDSDFRTRKHHTVPSSMEDLNIPMNDGFPTDYVRSVSWFRVEIRHFTQRNATRTLDFQHKCRDVIGLGRWNAFKLRQFLLHIEPAVLRDISHPDVYKCFCKDFYGGVQLSSQHYADFLIDVSKVCVAKFAAIFGPNHLFHNIHSFSYLLNFVKPYGYLDCCSCFLYESELGHLKYYIYGPKPLAVQLYRRLAEKGLLWG</sequence>
<gene>
    <name evidence="1" type="ORF">T265_11904</name>
</gene>
<proteinExistence type="predicted"/>